<dbReference type="Pfam" id="PF03422">
    <property type="entry name" value="CBM_6"/>
    <property type="match status" value="2"/>
</dbReference>
<dbReference type="STRING" id="1075417.SAMN05421823_101365"/>
<evidence type="ECO:0000256" key="2">
    <source>
        <dbReference type="ARBA" id="ARBA00022801"/>
    </source>
</evidence>
<dbReference type="Gene3D" id="2.60.120.260">
    <property type="entry name" value="Galactose-binding domain-like"/>
    <property type="match status" value="2"/>
</dbReference>
<organism evidence="6 7">
    <name type="scientific">Catalinimonas alkaloidigena</name>
    <dbReference type="NCBI Taxonomy" id="1075417"/>
    <lineage>
        <taxon>Bacteria</taxon>
        <taxon>Pseudomonadati</taxon>
        <taxon>Bacteroidota</taxon>
        <taxon>Cytophagia</taxon>
        <taxon>Cytophagales</taxon>
        <taxon>Catalimonadaceae</taxon>
        <taxon>Catalinimonas</taxon>
    </lineage>
</organism>
<evidence type="ECO:0000313" key="6">
    <source>
        <dbReference type="EMBL" id="SDJ89858.1"/>
    </source>
</evidence>
<dbReference type="InterPro" id="IPR005084">
    <property type="entry name" value="CBM6"/>
</dbReference>
<dbReference type="RefSeq" id="WP_176955864.1">
    <property type="nucleotide sequence ID" value="NZ_FNFO01000001.1"/>
</dbReference>
<dbReference type="InterPro" id="IPR001547">
    <property type="entry name" value="Glyco_hydro_5"/>
</dbReference>
<protein>
    <submittedName>
        <fullName evidence="6">Por secretion system C-terminal sorting domain-containing protein</fullName>
    </submittedName>
</protein>
<proteinExistence type="predicted"/>
<dbReference type="Pfam" id="PF17957">
    <property type="entry name" value="Big_7"/>
    <property type="match status" value="1"/>
</dbReference>
<dbReference type="PANTHER" id="PTHR40469">
    <property type="entry name" value="SECRETED GLYCOSYL HYDROLASE"/>
    <property type="match status" value="1"/>
</dbReference>
<dbReference type="InterPro" id="IPR017853">
    <property type="entry name" value="GH"/>
</dbReference>
<keyword evidence="1 4" id="KW-0732">Signal</keyword>
<name>A0A1G8XH02_9BACT</name>
<dbReference type="InterPro" id="IPR032260">
    <property type="entry name" value="DUF5060"/>
</dbReference>
<evidence type="ECO:0000313" key="7">
    <source>
        <dbReference type="Proteomes" id="UP000198510"/>
    </source>
</evidence>
<dbReference type="SUPFAM" id="SSF51445">
    <property type="entry name" value="(Trans)glycosidases"/>
    <property type="match status" value="1"/>
</dbReference>
<reference evidence="6 7" key="1">
    <citation type="submission" date="2016-10" db="EMBL/GenBank/DDBJ databases">
        <authorList>
            <person name="de Groot N.N."/>
        </authorList>
    </citation>
    <scope>NUCLEOTIDE SEQUENCE [LARGE SCALE GENOMIC DNA]</scope>
    <source>
        <strain evidence="6 7">DSM 25186</strain>
    </source>
</reference>
<accession>A0A1G8XH02</accession>
<feature type="domain" description="CBM6" evidence="5">
    <location>
        <begin position="579"/>
        <end position="719"/>
    </location>
</feature>
<keyword evidence="2" id="KW-0378">Hydrolase</keyword>
<gene>
    <name evidence="6" type="ORF">SAMN05421823_101365</name>
</gene>
<feature type="domain" description="CBM6" evidence="5">
    <location>
        <begin position="829"/>
        <end position="971"/>
    </location>
</feature>
<dbReference type="PANTHER" id="PTHR40469:SF2">
    <property type="entry name" value="GALACTOSE-BINDING DOMAIN-LIKE SUPERFAMILY PROTEIN"/>
    <property type="match status" value="1"/>
</dbReference>
<dbReference type="CDD" id="cd04080">
    <property type="entry name" value="CBM6_cellulase-like"/>
    <property type="match status" value="2"/>
</dbReference>
<evidence type="ECO:0000256" key="4">
    <source>
        <dbReference type="SAM" id="SignalP"/>
    </source>
</evidence>
<dbReference type="Gene3D" id="3.20.20.80">
    <property type="entry name" value="Glycosidases"/>
    <property type="match status" value="1"/>
</dbReference>
<dbReference type="InterPro" id="IPR006584">
    <property type="entry name" value="Cellulose-bd_IV"/>
</dbReference>
<dbReference type="GO" id="GO:0030246">
    <property type="term" value="F:carbohydrate binding"/>
    <property type="evidence" value="ECO:0007669"/>
    <property type="project" value="InterPro"/>
</dbReference>
<dbReference type="SUPFAM" id="SSF49785">
    <property type="entry name" value="Galactose-binding domain-like"/>
    <property type="match status" value="2"/>
</dbReference>
<evidence type="ECO:0000256" key="1">
    <source>
        <dbReference type="ARBA" id="ARBA00022729"/>
    </source>
</evidence>
<sequence length="1058" mass="117173">MNRSFARLALLWLLGVALPPALLAQTLRTDTPVQYEKVEFDLPLTVPFTNPYLADDIRLDLVFTAPSGNRVVLPCYYESGASGNSLWKARFAPREAGTYRYQLEVRQQETLTSTSAEGTMEVAPSAEDGFVLPHDTWTFQYSSGRPFRGIGENVGWEARSWEDPKYTYDYFLPKLADHGANFIRLWMHAWNLPLEWKHVISTDRYTDSDAYFNPGAIRRMDELIHLCDSLGIYLMVALDAHGGFISSGEWPQNNYNTTNGGPVDTPAEFFTSDEAKAKYKNRLRYLVARWGYSTSIAVWEFFNEVDNAMYDGETVIIPHADVTQWHREMSAYLKDLDPYGHLVSTSISHREIEGLTAVPDFDFNMKHIYRATGSIPAALREGIDRTGKPYVIGEFSYDWDWNNIGEAIGPELDYDLKRGLWYGLFNPTPILPMTWWWEFFDERGTYTYFKGVRQISDRMLATGNGTITSTNAFTTLQNLDLYAVNSGANYFVYTLNKSEDSSNTGAVNVTGVANGTYFLQRFDPETGTYASLGQVQVTNGLFQIAKVALAGHESRIYLLTTEESEAKAPYTGDASPIPGTLEAENFDRGGEGVAYHDLETTNTGGAYRPDEGVDLSTVSNGGYALTNTVYGEWLDYTVDVQMAGQYTVMLSVASAQTGGTFHLEQDGVRLTKTQSVPATGSADTWQELSIEVPLRTTGVQTLRFHVDAGGFHLDAMQFTLTNQAPTVALLAPADDATVELPDPLMLRAEASDADGSIASVAFYRNETLLGEVTEAPFVWSWTPTAGQFTLSAQATDNQGFTVASAPVQVTVLPSQIQTPYGGTPHPLPGKIEAEDFDEGIASVAYYDLSAGNRFGQYRTDTDVDLEVCTDEGGGFDLADIQAGEWVEYTVDVATAGTYAFSFRVATQESNQAFDLLVNDQLVAEAIAVPNTGAWQNWQTLTVPDVPLPAGEAVLRFQFRSQYFNLNYFEAALITALEDAPAFHTKLYPNPSSGQFTLMLTPDVQSITLLNTRGAILQTHPRPSGASLQLGQQMHPGLYFVIVQHRHHPTEVLRAVKVE</sequence>
<dbReference type="InterPro" id="IPR013783">
    <property type="entry name" value="Ig-like_fold"/>
</dbReference>
<keyword evidence="3" id="KW-0326">Glycosidase</keyword>
<feature type="signal peptide" evidence="4">
    <location>
        <begin position="1"/>
        <end position="24"/>
    </location>
</feature>
<dbReference type="GO" id="GO:0004553">
    <property type="term" value="F:hydrolase activity, hydrolyzing O-glycosyl compounds"/>
    <property type="evidence" value="ECO:0007669"/>
    <property type="project" value="InterPro"/>
</dbReference>
<dbReference type="Pfam" id="PF16586">
    <property type="entry name" value="DUF5060"/>
    <property type="match status" value="1"/>
</dbReference>
<dbReference type="SMART" id="SM00606">
    <property type="entry name" value="CBD_IV"/>
    <property type="match status" value="2"/>
</dbReference>
<feature type="chain" id="PRO_5011632470" evidence="4">
    <location>
        <begin position="25"/>
        <end position="1058"/>
    </location>
</feature>
<dbReference type="Pfam" id="PF00150">
    <property type="entry name" value="Cellulase"/>
    <property type="match status" value="1"/>
</dbReference>
<dbReference type="GO" id="GO:0000272">
    <property type="term" value="P:polysaccharide catabolic process"/>
    <property type="evidence" value="ECO:0007669"/>
    <property type="project" value="InterPro"/>
</dbReference>
<evidence type="ECO:0000259" key="5">
    <source>
        <dbReference type="PROSITE" id="PS51175"/>
    </source>
</evidence>
<dbReference type="InterPro" id="IPR008979">
    <property type="entry name" value="Galactose-bd-like_sf"/>
</dbReference>
<dbReference type="PROSITE" id="PS51175">
    <property type="entry name" value="CBM6"/>
    <property type="match status" value="2"/>
</dbReference>
<dbReference type="Gene3D" id="2.60.40.10">
    <property type="entry name" value="Immunoglobulins"/>
    <property type="match status" value="2"/>
</dbReference>
<dbReference type="Proteomes" id="UP000198510">
    <property type="component" value="Unassembled WGS sequence"/>
</dbReference>
<dbReference type="AlphaFoldDB" id="A0A1G8XH02"/>
<keyword evidence="7" id="KW-1185">Reference proteome</keyword>
<dbReference type="EMBL" id="FNFO01000001">
    <property type="protein sequence ID" value="SDJ89858.1"/>
    <property type="molecule type" value="Genomic_DNA"/>
</dbReference>
<evidence type="ECO:0000256" key="3">
    <source>
        <dbReference type="ARBA" id="ARBA00023295"/>
    </source>
</evidence>